<feature type="domain" description="SHSP" evidence="3">
    <location>
        <begin position="28"/>
        <end position="142"/>
    </location>
</feature>
<dbReference type="InterPro" id="IPR002068">
    <property type="entry name" value="A-crystallin/Hsp20_dom"/>
</dbReference>
<gene>
    <name evidence="4" type="ORF">Q73A0000_16620</name>
</gene>
<organism evidence="4 5">
    <name type="scientific">Kaistella flava</name>
    <name type="common">ex Peng et al. 2021</name>
    <dbReference type="NCBI Taxonomy" id="2038776"/>
    <lineage>
        <taxon>Bacteria</taxon>
        <taxon>Pseudomonadati</taxon>
        <taxon>Bacteroidota</taxon>
        <taxon>Flavobacteriia</taxon>
        <taxon>Flavobacteriales</taxon>
        <taxon>Weeksellaceae</taxon>
        <taxon>Chryseobacterium group</taxon>
        <taxon>Kaistella</taxon>
    </lineage>
</organism>
<dbReference type="AlphaFoldDB" id="A0A7M2YDG9"/>
<dbReference type="Gene3D" id="2.60.40.790">
    <property type="match status" value="1"/>
</dbReference>
<comment type="similarity">
    <text evidence="1 2">Belongs to the small heat shock protein (HSP20) family.</text>
</comment>
<keyword evidence="5" id="KW-1185">Reference proteome</keyword>
<proteinExistence type="inferred from homology"/>
<reference evidence="4 5" key="1">
    <citation type="submission" date="2019-05" db="EMBL/GenBank/DDBJ databases">
        <title>Chryseobacterium sp. isolated from King George Island, maritime Antarctica.</title>
        <authorList>
            <person name="Peng X."/>
        </authorList>
    </citation>
    <scope>NUCLEOTIDE SEQUENCE [LARGE SCALE GENOMIC DNA]</scope>
    <source>
        <strain evidence="4 5">7-3A</strain>
    </source>
</reference>
<dbReference type="PROSITE" id="PS01031">
    <property type="entry name" value="SHSP"/>
    <property type="match status" value="1"/>
</dbReference>
<dbReference type="Proteomes" id="UP000594195">
    <property type="component" value="Chromosome"/>
</dbReference>
<evidence type="ECO:0000313" key="5">
    <source>
        <dbReference type="Proteomes" id="UP000594195"/>
    </source>
</evidence>
<protein>
    <submittedName>
        <fullName evidence="4">Hsp20 family protein</fullName>
    </submittedName>
</protein>
<dbReference type="PANTHER" id="PTHR11527">
    <property type="entry name" value="HEAT-SHOCK PROTEIN 20 FAMILY MEMBER"/>
    <property type="match status" value="1"/>
</dbReference>
<name>A0A7M2YDG9_9FLAO</name>
<evidence type="ECO:0000259" key="3">
    <source>
        <dbReference type="PROSITE" id="PS01031"/>
    </source>
</evidence>
<dbReference type="KEGG" id="kfa:Q73A0000_16620"/>
<dbReference type="InterPro" id="IPR031107">
    <property type="entry name" value="Small_HSP"/>
</dbReference>
<accession>A0A7M2YDG9</accession>
<evidence type="ECO:0000313" key="4">
    <source>
        <dbReference type="EMBL" id="QOW11869.1"/>
    </source>
</evidence>
<evidence type="ECO:0000256" key="2">
    <source>
        <dbReference type="RuleBase" id="RU003616"/>
    </source>
</evidence>
<sequence>MNNLSKRNSFFDDFFTKDLMGSDRRPFAENSLTIPSVNVKEEENRFEIQVAAPGIKKQDFKINLDRNVLSISSENKSENEEVDKDGNFTKREFNYSSFSRSFTLPELVETDKIEATYEDGILKVSVPKKEIYSPTLKTIEIK</sequence>
<dbReference type="SUPFAM" id="SSF49764">
    <property type="entry name" value="HSP20-like chaperones"/>
    <property type="match status" value="1"/>
</dbReference>
<dbReference type="EMBL" id="CP040442">
    <property type="protein sequence ID" value="QOW11869.1"/>
    <property type="molecule type" value="Genomic_DNA"/>
</dbReference>
<dbReference type="InterPro" id="IPR008978">
    <property type="entry name" value="HSP20-like_chaperone"/>
</dbReference>
<dbReference type="RefSeq" id="WP_193812038.1">
    <property type="nucleotide sequence ID" value="NZ_CP040442.1"/>
</dbReference>
<dbReference type="Pfam" id="PF00011">
    <property type="entry name" value="HSP20"/>
    <property type="match status" value="1"/>
</dbReference>
<evidence type="ECO:0000256" key="1">
    <source>
        <dbReference type="PROSITE-ProRule" id="PRU00285"/>
    </source>
</evidence>